<dbReference type="AlphaFoldDB" id="A0A2T0UIJ9"/>
<gene>
    <name evidence="1" type="ORF">B0I28_106185</name>
</gene>
<dbReference type="OrthoDB" id="954305at2"/>
<sequence length="122" mass="13604">MATWDDVVEIAMRYPEVEETTSWQTPSLKVKGRFFARLRTEAEGGLAIVCDPSEKAALLASADPTYYTTKHYDGYAMILVDLARIELPRLAELIEDAWLLKAPIRVHKAHEASRNDSPGADG</sequence>
<reference evidence="1 2" key="1">
    <citation type="submission" date="2018-03" db="EMBL/GenBank/DDBJ databases">
        <title>Genomic Encyclopedia of Type Strains, Phase III (KMG-III): the genomes of soil and plant-associated and newly described type strains.</title>
        <authorList>
            <person name="Whitman W."/>
        </authorList>
    </citation>
    <scope>NUCLEOTIDE SEQUENCE [LARGE SCALE GENOMIC DNA]</scope>
    <source>
        <strain evidence="1 2">CGMCC 4.7067</strain>
    </source>
</reference>
<organism evidence="1 2">
    <name type="scientific">Glycomyces artemisiae</name>
    <dbReference type="NCBI Taxonomy" id="1076443"/>
    <lineage>
        <taxon>Bacteria</taxon>
        <taxon>Bacillati</taxon>
        <taxon>Actinomycetota</taxon>
        <taxon>Actinomycetes</taxon>
        <taxon>Glycomycetales</taxon>
        <taxon>Glycomycetaceae</taxon>
        <taxon>Glycomyces</taxon>
    </lineage>
</organism>
<dbReference type="Pfam" id="PF04237">
    <property type="entry name" value="YjbR"/>
    <property type="match status" value="1"/>
</dbReference>
<dbReference type="EMBL" id="PVTJ01000006">
    <property type="protein sequence ID" value="PRY57765.1"/>
    <property type="molecule type" value="Genomic_DNA"/>
</dbReference>
<evidence type="ECO:0000313" key="2">
    <source>
        <dbReference type="Proteomes" id="UP000238176"/>
    </source>
</evidence>
<comment type="caution">
    <text evidence="1">The sequence shown here is derived from an EMBL/GenBank/DDBJ whole genome shotgun (WGS) entry which is preliminary data.</text>
</comment>
<dbReference type="RefSeq" id="WP_106364959.1">
    <property type="nucleotide sequence ID" value="NZ_PVTJ01000006.1"/>
</dbReference>
<evidence type="ECO:0008006" key="3">
    <source>
        <dbReference type="Google" id="ProtNLM"/>
    </source>
</evidence>
<keyword evidence="2" id="KW-1185">Reference proteome</keyword>
<dbReference type="InterPro" id="IPR058532">
    <property type="entry name" value="YjbR/MT2646/Rv2570-like"/>
</dbReference>
<dbReference type="InterPro" id="IPR038056">
    <property type="entry name" value="YjbR-like_sf"/>
</dbReference>
<name>A0A2T0UIJ9_9ACTN</name>
<proteinExistence type="predicted"/>
<dbReference type="SUPFAM" id="SSF142906">
    <property type="entry name" value="YjbR-like"/>
    <property type="match status" value="1"/>
</dbReference>
<protein>
    <recommendedName>
        <fullName evidence="3">DNA-binding protein (MmcQ/YjbR family)</fullName>
    </recommendedName>
</protein>
<accession>A0A2T0UIJ9</accession>
<dbReference type="Gene3D" id="3.90.1150.30">
    <property type="match status" value="1"/>
</dbReference>
<dbReference type="Proteomes" id="UP000238176">
    <property type="component" value="Unassembled WGS sequence"/>
</dbReference>
<evidence type="ECO:0000313" key="1">
    <source>
        <dbReference type="EMBL" id="PRY57765.1"/>
    </source>
</evidence>